<proteinExistence type="predicted"/>
<accession>A0A8X7CU34</accession>
<dbReference type="AlphaFoldDB" id="A0A8X7CU34"/>
<protein>
    <submittedName>
        <fullName evidence="1">Uncharacterized protein</fullName>
    </submittedName>
</protein>
<organism evidence="1 2">
    <name type="scientific">Trichonephila inaurata madagascariensis</name>
    <dbReference type="NCBI Taxonomy" id="2747483"/>
    <lineage>
        <taxon>Eukaryota</taxon>
        <taxon>Metazoa</taxon>
        <taxon>Ecdysozoa</taxon>
        <taxon>Arthropoda</taxon>
        <taxon>Chelicerata</taxon>
        <taxon>Arachnida</taxon>
        <taxon>Araneae</taxon>
        <taxon>Araneomorphae</taxon>
        <taxon>Entelegynae</taxon>
        <taxon>Araneoidea</taxon>
        <taxon>Nephilidae</taxon>
        <taxon>Trichonephila</taxon>
        <taxon>Trichonephila inaurata</taxon>
    </lineage>
</organism>
<keyword evidence="2" id="KW-1185">Reference proteome</keyword>
<gene>
    <name evidence="1" type="ORF">TNIN_26281</name>
</gene>
<sequence length="73" mass="8777">MPTGYASVDSDFFECLRKREIIFYQMKCISNDEEVASRKYKWFILEIQDRLQEVGFRLTVQQLRKVVPSYYLG</sequence>
<dbReference type="Proteomes" id="UP000886998">
    <property type="component" value="Unassembled WGS sequence"/>
</dbReference>
<comment type="caution">
    <text evidence="1">The sequence shown here is derived from an EMBL/GenBank/DDBJ whole genome shotgun (WGS) entry which is preliminary data.</text>
</comment>
<evidence type="ECO:0000313" key="1">
    <source>
        <dbReference type="EMBL" id="GFY79550.1"/>
    </source>
</evidence>
<evidence type="ECO:0000313" key="2">
    <source>
        <dbReference type="Proteomes" id="UP000886998"/>
    </source>
</evidence>
<dbReference type="EMBL" id="BMAV01023637">
    <property type="protein sequence ID" value="GFY79550.1"/>
    <property type="molecule type" value="Genomic_DNA"/>
</dbReference>
<name>A0A8X7CU34_9ARAC</name>
<reference evidence="1" key="1">
    <citation type="submission" date="2020-08" db="EMBL/GenBank/DDBJ databases">
        <title>Multicomponent nature underlies the extraordinary mechanical properties of spider dragline silk.</title>
        <authorList>
            <person name="Kono N."/>
            <person name="Nakamura H."/>
            <person name="Mori M."/>
            <person name="Yoshida Y."/>
            <person name="Ohtoshi R."/>
            <person name="Malay A.D."/>
            <person name="Moran D.A.P."/>
            <person name="Tomita M."/>
            <person name="Numata K."/>
            <person name="Arakawa K."/>
        </authorList>
    </citation>
    <scope>NUCLEOTIDE SEQUENCE</scope>
</reference>